<dbReference type="GO" id="GO:0015276">
    <property type="term" value="F:ligand-gated monoatomic ion channel activity"/>
    <property type="evidence" value="ECO:0007669"/>
    <property type="project" value="InterPro"/>
</dbReference>
<proteinExistence type="inferred from homology"/>
<dbReference type="EMBL" id="VSRR010016680">
    <property type="protein sequence ID" value="MPC59574.1"/>
    <property type="molecule type" value="Genomic_DNA"/>
</dbReference>
<comment type="similarity">
    <text evidence="1">Belongs to the glutamate-gated ion channel (TC 1.A.10.1) family.</text>
</comment>
<reference evidence="3 4" key="1">
    <citation type="submission" date="2019-05" db="EMBL/GenBank/DDBJ databases">
        <title>Another draft genome of Portunus trituberculatus and its Hox gene families provides insights of decapod evolution.</title>
        <authorList>
            <person name="Jeong J.-H."/>
            <person name="Song I."/>
            <person name="Kim S."/>
            <person name="Choi T."/>
            <person name="Kim D."/>
            <person name="Ryu S."/>
            <person name="Kim W."/>
        </authorList>
    </citation>
    <scope>NUCLEOTIDE SEQUENCE [LARGE SCALE GENOMIC DNA]</scope>
    <source>
        <tissue evidence="3">Muscle</tissue>
    </source>
</reference>
<dbReference type="GO" id="GO:0016020">
    <property type="term" value="C:membrane"/>
    <property type="evidence" value="ECO:0007669"/>
    <property type="project" value="InterPro"/>
</dbReference>
<dbReference type="OrthoDB" id="5984008at2759"/>
<keyword evidence="4" id="KW-1185">Reference proteome</keyword>
<dbReference type="InterPro" id="IPR001320">
    <property type="entry name" value="Iontro_rcpt_C"/>
</dbReference>
<gene>
    <name evidence="3" type="ORF">E2C01_053598</name>
</gene>
<evidence type="ECO:0000259" key="2">
    <source>
        <dbReference type="Pfam" id="PF00060"/>
    </source>
</evidence>
<name>A0A5B7GSJ5_PORTR</name>
<evidence type="ECO:0000313" key="3">
    <source>
        <dbReference type="EMBL" id="MPC59574.1"/>
    </source>
</evidence>
<dbReference type="Proteomes" id="UP000324222">
    <property type="component" value="Unassembled WGS sequence"/>
</dbReference>
<evidence type="ECO:0000313" key="4">
    <source>
        <dbReference type="Proteomes" id="UP000324222"/>
    </source>
</evidence>
<dbReference type="Pfam" id="PF00060">
    <property type="entry name" value="Lig_chan"/>
    <property type="match status" value="1"/>
</dbReference>
<organism evidence="3 4">
    <name type="scientific">Portunus trituberculatus</name>
    <name type="common">Swimming crab</name>
    <name type="synonym">Neptunus trituberculatus</name>
    <dbReference type="NCBI Taxonomy" id="210409"/>
    <lineage>
        <taxon>Eukaryota</taxon>
        <taxon>Metazoa</taxon>
        <taxon>Ecdysozoa</taxon>
        <taxon>Arthropoda</taxon>
        <taxon>Crustacea</taxon>
        <taxon>Multicrustacea</taxon>
        <taxon>Malacostraca</taxon>
        <taxon>Eumalacostraca</taxon>
        <taxon>Eucarida</taxon>
        <taxon>Decapoda</taxon>
        <taxon>Pleocyemata</taxon>
        <taxon>Brachyura</taxon>
        <taxon>Eubrachyura</taxon>
        <taxon>Portunoidea</taxon>
        <taxon>Portunidae</taxon>
        <taxon>Portuninae</taxon>
        <taxon>Portunus</taxon>
    </lineage>
</organism>
<evidence type="ECO:0000256" key="1">
    <source>
        <dbReference type="ARBA" id="ARBA00008685"/>
    </source>
</evidence>
<comment type="caution">
    <text evidence="3">The sequence shown here is derived from an EMBL/GenBank/DDBJ whole genome shotgun (WGS) entry which is preliminary data.</text>
</comment>
<dbReference type="AlphaFoldDB" id="A0A5B7GSJ5"/>
<dbReference type="Gene3D" id="1.10.287.70">
    <property type="match status" value="1"/>
</dbReference>
<feature type="domain" description="Ionotropic glutamate receptor C-terminal" evidence="2">
    <location>
        <begin position="6"/>
        <end position="49"/>
    </location>
</feature>
<sequence length="146" mass="16734">MRIFFQIFVGFLWVYVIIVLEAYSAKLVAFLTVERFPEGINTLEELYHSSLPVYGQTPWWVDSLTAAKNVYARKLVSQYSTLTDFEDIYKHLDSGKGVYIASSNNLIYTISLLSKNGNPTMRIMRVVTCIHALELKKYPCHLGINT</sequence>
<protein>
    <recommendedName>
        <fullName evidence="2">Ionotropic glutamate receptor C-terminal domain-containing protein</fullName>
    </recommendedName>
</protein>
<accession>A0A5B7GSJ5</accession>